<dbReference type="HOGENOM" id="CLU_2236130_0_0_1"/>
<dbReference type="EMBL" id="KI964758">
    <property type="protein sequence ID" value="EUC29257.1"/>
    <property type="molecule type" value="Genomic_DNA"/>
</dbReference>
<sequence length="105" mass="11506">MAYLGGDYGEAKTTASRLAMTASFGVASPRRELLCPSREQAERDAGIWGKKGMRCACPGGPAATGWNARAHRHPGRSRCRDQREACAESRNFFAPGPCRRGERRH</sequence>
<gene>
    <name evidence="1" type="ORF">COCCADRAFT_29643</name>
</gene>
<keyword evidence="2" id="KW-1185">Reference proteome</keyword>
<protein>
    <submittedName>
        <fullName evidence="1">Uncharacterized protein</fullName>
    </submittedName>
</protein>
<dbReference type="Proteomes" id="UP000053841">
    <property type="component" value="Unassembled WGS sequence"/>
</dbReference>
<evidence type="ECO:0000313" key="1">
    <source>
        <dbReference type="EMBL" id="EUC29257.1"/>
    </source>
</evidence>
<proteinExistence type="predicted"/>
<dbReference type="GeneID" id="19146611"/>
<organism evidence="1 2">
    <name type="scientific">Cochliobolus carbonum (strain 26-R-13)</name>
    <name type="common">Maize leaf spot fungus</name>
    <name type="synonym">Bipolaris zeicola</name>
    <dbReference type="NCBI Taxonomy" id="930089"/>
    <lineage>
        <taxon>Eukaryota</taxon>
        <taxon>Fungi</taxon>
        <taxon>Dikarya</taxon>
        <taxon>Ascomycota</taxon>
        <taxon>Pezizomycotina</taxon>
        <taxon>Dothideomycetes</taxon>
        <taxon>Pleosporomycetidae</taxon>
        <taxon>Pleosporales</taxon>
        <taxon>Pleosporineae</taxon>
        <taxon>Pleosporaceae</taxon>
        <taxon>Bipolaris</taxon>
    </lineage>
</organism>
<dbReference type="KEGG" id="bze:COCCADRAFT_29643"/>
<dbReference type="AlphaFoldDB" id="W6XPI4"/>
<dbReference type="RefSeq" id="XP_007716449.1">
    <property type="nucleotide sequence ID" value="XM_007718259.1"/>
</dbReference>
<name>W6XPI4_COCC2</name>
<reference evidence="1 2" key="1">
    <citation type="journal article" date="2013" name="PLoS Genet.">
        <title>Comparative genome structure, secondary metabolite, and effector coding capacity across Cochliobolus pathogens.</title>
        <authorList>
            <person name="Condon B.J."/>
            <person name="Leng Y."/>
            <person name="Wu D."/>
            <person name="Bushley K.E."/>
            <person name="Ohm R.A."/>
            <person name="Otillar R."/>
            <person name="Martin J."/>
            <person name="Schackwitz W."/>
            <person name="Grimwood J."/>
            <person name="MohdZainudin N."/>
            <person name="Xue C."/>
            <person name="Wang R."/>
            <person name="Manning V.A."/>
            <person name="Dhillon B."/>
            <person name="Tu Z.J."/>
            <person name="Steffenson B.J."/>
            <person name="Salamov A."/>
            <person name="Sun H."/>
            <person name="Lowry S."/>
            <person name="LaButti K."/>
            <person name="Han J."/>
            <person name="Copeland A."/>
            <person name="Lindquist E."/>
            <person name="Barry K."/>
            <person name="Schmutz J."/>
            <person name="Baker S.E."/>
            <person name="Ciuffetti L.M."/>
            <person name="Grigoriev I.V."/>
            <person name="Zhong S."/>
            <person name="Turgeon B.G."/>
        </authorList>
    </citation>
    <scope>NUCLEOTIDE SEQUENCE [LARGE SCALE GENOMIC DNA]</scope>
    <source>
        <strain evidence="1 2">26-R-13</strain>
    </source>
</reference>
<evidence type="ECO:0000313" key="2">
    <source>
        <dbReference type="Proteomes" id="UP000053841"/>
    </source>
</evidence>
<accession>W6XPI4</accession>